<name>A0ABY7HWG9_9BACI</name>
<protein>
    <submittedName>
        <fullName evidence="1">Helix-turn-helix domain-containing protein</fullName>
    </submittedName>
</protein>
<dbReference type="RefSeq" id="WP_217827808.1">
    <property type="nucleotide sequence ID" value="NZ_CP101718.1"/>
</dbReference>
<keyword evidence="2" id="KW-1185">Reference proteome</keyword>
<dbReference type="EMBL" id="CP114066">
    <property type="protein sequence ID" value="WAT20006.1"/>
    <property type="molecule type" value="Genomic_DNA"/>
</dbReference>
<sequence length="99" mass="11467">MGKIRKTYDIHFKKKVVYLHLNDGMGYHTIAREMNIDKNQVRRGVNYFQAEGIKGLEEKRGKAKGGTGMGRPRICPEDPESKIKRLNAENEMLKKFLNM</sequence>
<organism evidence="1 2">
    <name type="scientific">Bacillus halotolerans</name>
    <dbReference type="NCBI Taxonomy" id="260554"/>
    <lineage>
        <taxon>Bacteria</taxon>
        <taxon>Bacillati</taxon>
        <taxon>Bacillota</taxon>
        <taxon>Bacilli</taxon>
        <taxon>Bacillales</taxon>
        <taxon>Bacillaceae</taxon>
        <taxon>Bacillus</taxon>
    </lineage>
</organism>
<evidence type="ECO:0000313" key="1">
    <source>
        <dbReference type="EMBL" id="WAT20006.1"/>
    </source>
</evidence>
<proteinExistence type="predicted"/>
<dbReference type="Pfam" id="PF13551">
    <property type="entry name" value="HTH_29"/>
    <property type="match status" value="1"/>
</dbReference>
<evidence type="ECO:0000313" key="2">
    <source>
        <dbReference type="Proteomes" id="UP001164713"/>
    </source>
</evidence>
<accession>A0ABY7HWG9</accession>
<reference evidence="1" key="1">
    <citation type="submission" date="2022-12" db="EMBL/GenBank/DDBJ databases">
        <title>Genomic of Bacillus halotolerans.</title>
        <authorList>
            <person name="Xu G."/>
            <person name="Ding Y."/>
        </authorList>
    </citation>
    <scope>NUCLEOTIDE SEQUENCE</scope>
    <source>
        <strain evidence="1">B13</strain>
    </source>
</reference>
<gene>
    <name evidence="1" type="ORF">O0R52_13540</name>
</gene>
<dbReference type="Proteomes" id="UP001164713">
    <property type="component" value="Chromosome"/>
</dbReference>